<dbReference type="Pfam" id="PF01943">
    <property type="entry name" value="Polysacc_synt"/>
    <property type="match status" value="1"/>
</dbReference>
<reference evidence="6 7" key="1">
    <citation type="submission" date="2016-10" db="EMBL/GenBank/DDBJ databases">
        <authorList>
            <person name="de Groot N.N."/>
        </authorList>
    </citation>
    <scope>NUCLEOTIDE SEQUENCE [LARGE SCALE GENOMIC DNA]</scope>
    <source>
        <strain evidence="6 7">HLD2</strain>
    </source>
</reference>
<feature type="transmembrane region" description="Helical" evidence="5">
    <location>
        <begin position="371"/>
        <end position="389"/>
    </location>
</feature>
<evidence type="ECO:0000256" key="5">
    <source>
        <dbReference type="SAM" id="Phobius"/>
    </source>
</evidence>
<dbReference type="CDD" id="cd13128">
    <property type="entry name" value="MATE_Wzx_like"/>
    <property type="match status" value="1"/>
</dbReference>
<feature type="transmembrane region" description="Helical" evidence="5">
    <location>
        <begin position="270"/>
        <end position="287"/>
    </location>
</feature>
<dbReference type="EMBL" id="FMWD01000014">
    <property type="protein sequence ID" value="SCZ67248.1"/>
    <property type="molecule type" value="Genomic_DNA"/>
</dbReference>
<feature type="transmembrane region" description="Helical" evidence="5">
    <location>
        <begin position="395"/>
        <end position="413"/>
    </location>
</feature>
<dbReference type="GO" id="GO:0016020">
    <property type="term" value="C:membrane"/>
    <property type="evidence" value="ECO:0007669"/>
    <property type="project" value="UniProtKB-SubCell"/>
</dbReference>
<evidence type="ECO:0000313" key="6">
    <source>
        <dbReference type="EMBL" id="SCZ67248.1"/>
    </source>
</evidence>
<evidence type="ECO:0000256" key="1">
    <source>
        <dbReference type="ARBA" id="ARBA00004141"/>
    </source>
</evidence>
<feature type="transmembrane region" description="Helical" evidence="5">
    <location>
        <begin position="57"/>
        <end position="81"/>
    </location>
</feature>
<dbReference type="PANTHER" id="PTHR43424">
    <property type="entry name" value="LOCUS PUTATIVE PROTEIN 1-RELATED"/>
    <property type="match status" value="1"/>
</dbReference>
<dbReference type="InterPro" id="IPR002797">
    <property type="entry name" value="Polysacc_synth"/>
</dbReference>
<feature type="transmembrane region" description="Helical" evidence="5">
    <location>
        <begin position="157"/>
        <end position="178"/>
    </location>
</feature>
<keyword evidence="3 5" id="KW-1133">Transmembrane helix</keyword>
<feature type="transmembrane region" description="Helical" evidence="5">
    <location>
        <begin position="307"/>
        <end position="331"/>
    </location>
</feature>
<feature type="transmembrane region" description="Helical" evidence="5">
    <location>
        <begin position="33"/>
        <end position="51"/>
    </location>
</feature>
<name>A0A1G5R079_9GAMM</name>
<proteinExistence type="predicted"/>
<dbReference type="RefSeq" id="WP_092999001.1">
    <property type="nucleotide sequence ID" value="NZ_FMWD01000014.1"/>
</dbReference>
<keyword evidence="2 5" id="KW-0812">Transmembrane</keyword>
<dbReference type="InterPro" id="IPR052556">
    <property type="entry name" value="PolySynth_Transporter"/>
</dbReference>
<evidence type="ECO:0000313" key="7">
    <source>
        <dbReference type="Proteomes" id="UP000199648"/>
    </source>
</evidence>
<feature type="transmembrane region" description="Helical" evidence="5">
    <location>
        <begin position="93"/>
        <end position="116"/>
    </location>
</feature>
<gene>
    <name evidence="6" type="ORF">SAMN03097708_03107</name>
</gene>
<accession>A0A1G5R079</accession>
<organism evidence="6 7">
    <name type="scientific">Thiohalomonas denitrificans</name>
    <dbReference type="NCBI Taxonomy" id="415747"/>
    <lineage>
        <taxon>Bacteria</taxon>
        <taxon>Pseudomonadati</taxon>
        <taxon>Pseudomonadota</taxon>
        <taxon>Gammaproteobacteria</taxon>
        <taxon>Thiohalomonadales</taxon>
        <taxon>Thiohalomonadaceae</taxon>
        <taxon>Thiohalomonas</taxon>
    </lineage>
</organism>
<dbReference type="AlphaFoldDB" id="A0A1G5R079"/>
<keyword evidence="7" id="KW-1185">Reference proteome</keyword>
<sequence length="445" mass="50031">MPKHVRAQLIKLTKHHGFVRYFKNTAWLLLEKVLRIVVGLLVGVWIARYLGSEQFGTYSYVMSLVGMFAAVATLGLDAVVVRKLVFAREKHEHLVGTAFALKLVAAACLYLLLVAYSVFAAPREAKELLLIMGAVVFFHAFYVMDFYFQSIVKSRSVVFASTLALLSASAVRVCFILMNAPLVWFGWAFLLEVMMFAAGLLYFYSANRRSIRQWVFEKNIAIDLLKASLPLVLTAFSASVYMKIDQIMLLEMVGANDVGQYAAAVRLSEAFYFIPIAITGSVFPAILRAKEIDVELYRKRLKNLYSLVVWIAIAVALPVTFLSDSIIGSLYGAEYASASSVLVIHIWAGVFFFLNAAFVKFLYSESYEKKYLYRSVFGAAMNIGLNFVLIPSYGIQGAAFATLLSLAAMNYLYDVLDRDLRKHLNMKVSCFDPRALLTVFQRRDR</sequence>
<dbReference type="STRING" id="415747.SAMN03097708_03107"/>
<feature type="transmembrane region" description="Helical" evidence="5">
    <location>
        <begin position="337"/>
        <end position="359"/>
    </location>
</feature>
<comment type="subcellular location">
    <subcellularLocation>
        <location evidence="1">Membrane</location>
        <topology evidence="1">Multi-pass membrane protein</topology>
    </subcellularLocation>
</comment>
<feature type="transmembrane region" description="Helical" evidence="5">
    <location>
        <begin position="128"/>
        <end position="148"/>
    </location>
</feature>
<feature type="transmembrane region" description="Helical" evidence="5">
    <location>
        <begin position="184"/>
        <end position="204"/>
    </location>
</feature>
<dbReference type="PANTHER" id="PTHR43424:SF1">
    <property type="entry name" value="LOCUS PUTATIVE PROTEIN 1-RELATED"/>
    <property type="match status" value="1"/>
</dbReference>
<protein>
    <submittedName>
        <fullName evidence="6">Membrane protein involved in the export of O-antigen and teichoic acid</fullName>
    </submittedName>
</protein>
<evidence type="ECO:0000256" key="3">
    <source>
        <dbReference type="ARBA" id="ARBA00022989"/>
    </source>
</evidence>
<dbReference type="Proteomes" id="UP000199648">
    <property type="component" value="Unassembled WGS sequence"/>
</dbReference>
<feature type="transmembrane region" description="Helical" evidence="5">
    <location>
        <begin position="224"/>
        <end position="242"/>
    </location>
</feature>
<keyword evidence="4 5" id="KW-0472">Membrane</keyword>
<evidence type="ECO:0000256" key="4">
    <source>
        <dbReference type="ARBA" id="ARBA00023136"/>
    </source>
</evidence>
<evidence type="ECO:0000256" key="2">
    <source>
        <dbReference type="ARBA" id="ARBA00022692"/>
    </source>
</evidence>
<dbReference type="OrthoDB" id="103403at2"/>